<gene>
    <name evidence="1" type="ORF">S01H4_05152</name>
</gene>
<name>X1BBP7_9ZZZZ</name>
<comment type="caution">
    <text evidence="1">The sequence shown here is derived from an EMBL/GenBank/DDBJ whole genome shotgun (WGS) entry which is preliminary data.</text>
</comment>
<reference evidence="1" key="1">
    <citation type="journal article" date="2014" name="Front. Microbiol.">
        <title>High frequency of phylogenetically diverse reductive dehalogenase-homologous genes in deep subseafloor sedimentary metagenomes.</title>
        <authorList>
            <person name="Kawai M."/>
            <person name="Futagami T."/>
            <person name="Toyoda A."/>
            <person name="Takaki Y."/>
            <person name="Nishi S."/>
            <person name="Hori S."/>
            <person name="Arai W."/>
            <person name="Tsubouchi T."/>
            <person name="Morono Y."/>
            <person name="Uchiyama I."/>
            <person name="Ito T."/>
            <person name="Fujiyama A."/>
            <person name="Inagaki F."/>
            <person name="Takami H."/>
        </authorList>
    </citation>
    <scope>NUCLEOTIDE SEQUENCE</scope>
    <source>
        <strain evidence="1">Expedition CK06-06</strain>
    </source>
</reference>
<sequence length="70" mass="7962">MHRSQILLKESQYKILKELSEKKEKSLSGLIREIIDVYLQGSSKSLLSSIAGIIEDNEVNGKDHDSILYE</sequence>
<evidence type="ECO:0008006" key="2">
    <source>
        <dbReference type="Google" id="ProtNLM"/>
    </source>
</evidence>
<dbReference type="Gene3D" id="1.10.1220.10">
    <property type="entry name" value="Met repressor-like"/>
    <property type="match status" value="1"/>
</dbReference>
<dbReference type="AlphaFoldDB" id="X1BBP7"/>
<dbReference type="EMBL" id="BART01001466">
    <property type="protein sequence ID" value="GAG69406.1"/>
    <property type="molecule type" value="Genomic_DNA"/>
</dbReference>
<accession>X1BBP7</accession>
<dbReference type="InterPro" id="IPR013321">
    <property type="entry name" value="Arc_rbn_hlx_hlx"/>
</dbReference>
<proteinExistence type="predicted"/>
<protein>
    <recommendedName>
        <fullName evidence="2">Ribbon-helix-helix protein CopG domain-containing protein</fullName>
    </recommendedName>
</protein>
<organism evidence="1">
    <name type="scientific">marine sediment metagenome</name>
    <dbReference type="NCBI Taxonomy" id="412755"/>
    <lineage>
        <taxon>unclassified sequences</taxon>
        <taxon>metagenomes</taxon>
        <taxon>ecological metagenomes</taxon>
    </lineage>
</organism>
<evidence type="ECO:0000313" key="1">
    <source>
        <dbReference type="EMBL" id="GAG69406.1"/>
    </source>
</evidence>
<dbReference type="GO" id="GO:0006355">
    <property type="term" value="P:regulation of DNA-templated transcription"/>
    <property type="evidence" value="ECO:0007669"/>
    <property type="project" value="InterPro"/>
</dbReference>